<dbReference type="SUPFAM" id="SSF118196">
    <property type="entry name" value="YaeB-like"/>
    <property type="match status" value="2"/>
</dbReference>
<dbReference type="InterPro" id="IPR040372">
    <property type="entry name" value="YaeB-like"/>
</dbReference>
<organism evidence="5 6">
    <name type="scientific">Pinctada imbricata</name>
    <name type="common">Atlantic pearl-oyster</name>
    <name type="synonym">Pinctada martensii</name>
    <dbReference type="NCBI Taxonomy" id="66713"/>
    <lineage>
        <taxon>Eukaryota</taxon>
        <taxon>Metazoa</taxon>
        <taxon>Spiralia</taxon>
        <taxon>Lophotrochozoa</taxon>
        <taxon>Mollusca</taxon>
        <taxon>Bivalvia</taxon>
        <taxon>Autobranchia</taxon>
        <taxon>Pteriomorphia</taxon>
        <taxon>Pterioida</taxon>
        <taxon>Pterioidea</taxon>
        <taxon>Pteriidae</taxon>
        <taxon>Pinctada</taxon>
    </lineage>
</organism>
<evidence type="ECO:0000256" key="2">
    <source>
        <dbReference type="ARBA" id="ARBA00033753"/>
    </source>
</evidence>
<comment type="similarity">
    <text evidence="2">Belongs to the tRNA methyltransferase O family.</text>
</comment>
<feature type="region of interest" description="Disordered" evidence="3">
    <location>
        <begin position="177"/>
        <end position="233"/>
    </location>
</feature>
<dbReference type="AlphaFoldDB" id="A0AA88YCY3"/>
<dbReference type="PANTHER" id="PTHR12818:SF0">
    <property type="entry name" value="TRNA (ADENINE(37)-N6)-METHYLTRANSFERASE"/>
    <property type="match status" value="1"/>
</dbReference>
<dbReference type="InterPro" id="IPR036414">
    <property type="entry name" value="YaeB_N_sf"/>
</dbReference>
<sequence>MFASNGPRKQDSTGLSNNLNVMAQSLEEELLTLKPIGHVQSLFSFKNGTPRQSGICQNARGSIKISKEIFNNPQHSLDGLETFSHIWIIFIFHKNNNSYIKAKVKPPRLDGRRVGLFSTRSPYRPNPVGLTLAKLDRVDGCKLHISGIDLLDGTPVLDIKPYIPDYDCPGVISTAAPSHLDKKDGEDDKNSDLSKSPHKRDLEVWRNTDMSSCPNKENEELGRNTDMSSCPNKEYVELGRNTDRSSCPNKEDVELGRNIDLSSCPNKEDIELGRNKDLTGYPSKEVPSLGRDTDLLSYPIKEVADLRCNINICSDSGDTPFYRTDSKCTTHVMQDDKASKDKRETNDIQVLESHTSKISNTRRNTDTVNDYVSKDDSQSVDSTKYNKDTATKSDVSNTEDTSKIKLADWISEPPTSKLTVRFTTNAERQLTAFTKDGQDPHFTLQYLCSTREAREAICSILCADPRSVYRRKHCRDQLYYFTVDVLHVTCWFDEEFVEVLRIKPVAMVEHCQTKK</sequence>
<reference evidence="5" key="1">
    <citation type="submission" date="2019-08" db="EMBL/GenBank/DDBJ databases">
        <title>The improved chromosome-level genome for the pearl oyster Pinctada fucata martensii using PacBio sequencing and Hi-C.</title>
        <authorList>
            <person name="Zheng Z."/>
        </authorList>
    </citation>
    <scope>NUCLEOTIDE SEQUENCE</scope>
    <source>
        <strain evidence="5">ZZ-2019</strain>
        <tissue evidence="5">Adductor muscle</tissue>
    </source>
</reference>
<feature type="compositionally biased region" description="Polar residues" evidence="3">
    <location>
        <begin position="352"/>
        <end position="370"/>
    </location>
</feature>
<evidence type="ECO:0000256" key="3">
    <source>
        <dbReference type="SAM" id="MobiDB-lite"/>
    </source>
</evidence>
<feature type="region of interest" description="Disordered" evidence="3">
    <location>
        <begin position="332"/>
        <end position="397"/>
    </location>
</feature>
<evidence type="ECO:0000313" key="5">
    <source>
        <dbReference type="EMBL" id="KAK3097278.1"/>
    </source>
</evidence>
<dbReference type="Gene3D" id="3.30.2310.10">
    <property type="entry name" value="YaeB-like"/>
    <property type="match status" value="1"/>
</dbReference>
<evidence type="ECO:0000313" key="6">
    <source>
        <dbReference type="Proteomes" id="UP001186944"/>
    </source>
</evidence>
<name>A0AA88YCY3_PINIB</name>
<dbReference type="Pfam" id="PF01980">
    <property type="entry name" value="TrmO_N"/>
    <property type="match status" value="1"/>
</dbReference>
<evidence type="ECO:0000259" key="4">
    <source>
        <dbReference type="PROSITE" id="PS51668"/>
    </source>
</evidence>
<protein>
    <recommendedName>
        <fullName evidence="4">TsaA-like domain-containing protein</fullName>
    </recommendedName>
</protein>
<feature type="compositionally biased region" description="Basic and acidic residues" evidence="3">
    <location>
        <begin position="179"/>
        <end position="192"/>
    </location>
</feature>
<keyword evidence="6" id="KW-1185">Reference proteome</keyword>
<dbReference type="CDD" id="cd09281">
    <property type="entry name" value="UPF0066"/>
    <property type="match status" value="1"/>
</dbReference>
<gene>
    <name evidence="5" type="ORF">FSP39_008283</name>
</gene>
<accession>A0AA88YCY3</accession>
<keyword evidence="1" id="KW-0949">S-adenosyl-L-methionine</keyword>
<dbReference type="FunFam" id="3.30.2310.10:FF:000002">
    <property type="entry name" value="tRNA methyltransferase O"/>
    <property type="match status" value="1"/>
</dbReference>
<dbReference type="EMBL" id="VSWD01000007">
    <property type="protein sequence ID" value="KAK3097278.1"/>
    <property type="molecule type" value="Genomic_DNA"/>
</dbReference>
<dbReference type="Proteomes" id="UP001186944">
    <property type="component" value="Unassembled WGS sequence"/>
</dbReference>
<feature type="domain" description="TsaA-like" evidence="4">
    <location>
        <begin position="33"/>
        <end position="171"/>
    </location>
</feature>
<feature type="compositionally biased region" description="Basic and acidic residues" evidence="3">
    <location>
        <begin position="332"/>
        <end position="346"/>
    </location>
</feature>
<dbReference type="Gene3D" id="2.40.30.70">
    <property type="entry name" value="YaeB-like"/>
    <property type="match status" value="1"/>
</dbReference>
<dbReference type="PANTHER" id="PTHR12818">
    <property type="entry name" value="TRNA (ADENINE(37)-N6)-METHYLTRANSFERASE"/>
    <property type="match status" value="1"/>
</dbReference>
<evidence type="ECO:0000256" key="1">
    <source>
        <dbReference type="ARBA" id="ARBA00022691"/>
    </source>
</evidence>
<dbReference type="NCBIfam" id="TIGR00104">
    <property type="entry name" value="tRNA_TsaA"/>
    <property type="match status" value="1"/>
</dbReference>
<dbReference type="InterPro" id="IPR023370">
    <property type="entry name" value="TrmO-like_N"/>
</dbReference>
<comment type="caution">
    <text evidence="5">The sequence shown here is derived from an EMBL/GenBank/DDBJ whole genome shotgun (WGS) entry which is preliminary data.</text>
</comment>
<proteinExistence type="inferred from homology"/>
<dbReference type="InterPro" id="IPR036413">
    <property type="entry name" value="YaeB-like_sf"/>
</dbReference>
<dbReference type="PROSITE" id="PS51668">
    <property type="entry name" value="TSAA_2"/>
    <property type="match status" value="1"/>
</dbReference>